<dbReference type="Proteomes" id="UP000237684">
    <property type="component" value="Unassembled WGS sequence"/>
</dbReference>
<protein>
    <submittedName>
        <fullName evidence="1">Uncharacterized protein</fullName>
    </submittedName>
</protein>
<accession>A0A2S8SRV1</accession>
<organism evidence="1 2">
    <name type="scientific">Abditibacterium utsteinense</name>
    <dbReference type="NCBI Taxonomy" id="1960156"/>
    <lineage>
        <taxon>Bacteria</taxon>
        <taxon>Pseudomonadati</taxon>
        <taxon>Abditibacteriota</taxon>
        <taxon>Abditibacteriia</taxon>
        <taxon>Abditibacteriales</taxon>
        <taxon>Abditibacteriaceae</taxon>
        <taxon>Abditibacterium</taxon>
    </lineage>
</organism>
<sequence>MKEKLQAIGYDWDGAQKNGLNICILSSTSALSPDILQFTGHNPARGSQTKRGFWALQISLAVRKP</sequence>
<comment type="caution">
    <text evidence="1">The sequence shown here is derived from an EMBL/GenBank/DDBJ whole genome shotgun (WGS) entry which is preliminary data.</text>
</comment>
<evidence type="ECO:0000313" key="1">
    <source>
        <dbReference type="EMBL" id="PQV63533.1"/>
    </source>
</evidence>
<dbReference type="InParanoid" id="A0A2S8SRV1"/>
<evidence type="ECO:0000313" key="2">
    <source>
        <dbReference type="Proteomes" id="UP000237684"/>
    </source>
</evidence>
<gene>
    <name evidence="1" type="ORF">B1R32_11194</name>
</gene>
<dbReference type="EMBL" id="NIGF01000011">
    <property type="protein sequence ID" value="PQV63533.1"/>
    <property type="molecule type" value="Genomic_DNA"/>
</dbReference>
<name>A0A2S8SRV1_9BACT</name>
<keyword evidence="2" id="KW-1185">Reference proteome</keyword>
<proteinExistence type="predicted"/>
<reference evidence="1 2" key="1">
    <citation type="journal article" date="2018" name="Syst. Appl. Microbiol.">
        <title>Abditibacterium utsteinense sp. nov., the first cultivated member of candidate phylum FBP, isolated from ice-free Antarctic soil samples.</title>
        <authorList>
            <person name="Tahon G."/>
            <person name="Tytgat B."/>
            <person name="Lebbe L."/>
            <person name="Carlier A."/>
            <person name="Willems A."/>
        </authorList>
    </citation>
    <scope>NUCLEOTIDE SEQUENCE [LARGE SCALE GENOMIC DNA]</scope>
    <source>
        <strain evidence="1 2">LMG 29911</strain>
    </source>
</reference>
<dbReference type="AlphaFoldDB" id="A0A2S8SRV1"/>